<dbReference type="GO" id="GO:0106312">
    <property type="term" value="F:methylenetetrahydrofolate reductase (NADH) activity"/>
    <property type="evidence" value="ECO:0007669"/>
    <property type="project" value="UniProtKB-EC"/>
</dbReference>
<reference evidence="14" key="1">
    <citation type="submission" date="2018-05" db="EMBL/GenBank/DDBJ databases">
        <authorList>
            <person name="Lanie J.A."/>
            <person name="Ng W.-L."/>
            <person name="Kazmierczak K.M."/>
            <person name="Andrzejewski T.M."/>
            <person name="Davidsen T.M."/>
            <person name="Wayne K.J."/>
            <person name="Tettelin H."/>
            <person name="Glass J.I."/>
            <person name="Rusch D."/>
            <person name="Podicherti R."/>
            <person name="Tsui H.-C.T."/>
            <person name="Winkler M.E."/>
        </authorList>
    </citation>
    <scope>NUCLEOTIDE SEQUENCE</scope>
</reference>
<dbReference type="GO" id="GO:0071949">
    <property type="term" value="F:FAD binding"/>
    <property type="evidence" value="ECO:0007669"/>
    <property type="project" value="TreeGrafter"/>
</dbReference>
<sequence>MNISTKLDEYNNQGKTFYSFEFFPPKTDFGLDNLYSRIDRMASLGPAYIDITWGAGGSTADKTFEMSKTIQKYFGLDVMMHLTCTNMPSDSIKKILSDAQKNNISNILALRGDPTDGSSAWKKNDSGFNYGADLVKFIRKEHGNNFFLGVGAYPETHQEQKNADLDISYLKEKVDAGADIIVTQLFYDVEKFLLFRDKCSQAGINIPIIPGIMPIHNYARFIKFTQFCKVSIPNSVSDALELIKNDDSSVIDYGIEQASNMCEKLIEEGVPGLHFYTLNLEHSVTEILSTLGLASTHKSNRVLPWRQSTLDQRKLSEDVRPIFWSNRPVSYLTRTETWDDFPNGRWGDISSPTFGELNQYHAIRAGSQSDKVKARRRKLWGEPISIKNISDVFVSFCKGKINSLPWCETPLAIESKQILDDLVALNQEGYFTINSQPKVDGLPSDDPNFGWGAKGGKVFQKAYLEFFTSKDNLDRLVLRLDELNDISYQALNFDGDLISNLPENNVNAVTWGVFPGQGILQPTIVDARSFLIWKDEAFGLWINDWASIYKTNSDSYNLIHQIHDTHYLVNIVDNDFIDGNMIKHIIEK</sequence>
<dbReference type="FunFam" id="3.20.20.220:FF:000002">
    <property type="entry name" value="Methylenetetrahydrofolate reductase"/>
    <property type="match status" value="1"/>
</dbReference>
<dbReference type="EMBL" id="UINC01006659">
    <property type="protein sequence ID" value="SVA28873.1"/>
    <property type="molecule type" value="Genomic_DNA"/>
</dbReference>
<dbReference type="InterPro" id="IPR053806">
    <property type="entry name" value="MTHFR_C"/>
</dbReference>
<dbReference type="PANTHER" id="PTHR45754:SF3">
    <property type="entry name" value="METHYLENETETRAHYDROFOLATE REDUCTASE (NADPH)"/>
    <property type="match status" value="1"/>
</dbReference>
<comment type="pathway">
    <text evidence="11">Amino-acid biosynthesis; L-methionine biosynthesis via de novo pathway.</text>
</comment>
<dbReference type="CDD" id="cd00537">
    <property type="entry name" value="MTHFR"/>
    <property type="match status" value="1"/>
</dbReference>
<feature type="domain" description="MTHFR SAM-binding regulatory" evidence="13">
    <location>
        <begin position="301"/>
        <end position="587"/>
    </location>
</feature>
<keyword evidence="8" id="KW-0560">Oxidoreductase</keyword>
<evidence type="ECO:0000256" key="2">
    <source>
        <dbReference type="ARBA" id="ARBA00004777"/>
    </source>
</evidence>
<evidence type="ECO:0000256" key="9">
    <source>
        <dbReference type="ARBA" id="ARBA00023027"/>
    </source>
</evidence>
<evidence type="ECO:0000259" key="13">
    <source>
        <dbReference type="Pfam" id="PF21895"/>
    </source>
</evidence>
<dbReference type="UniPathway" id="UPA00193"/>
<dbReference type="Gene3D" id="3.20.20.220">
    <property type="match status" value="1"/>
</dbReference>
<dbReference type="Pfam" id="PF02219">
    <property type="entry name" value="MTHFR"/>
    <property type="match status" value="1"/>
</dbReference>
<evidence type="ECO:0000256" key="8">
    <source>
        <dbReference type="ARBA" id="ARBA00023002"/>
    </source>
</evidence>
<name>A0A381UPX5_9ZZZZ</name>
<protein>
    <recommendedName>
        <fullName evidence="12">methylenetetrahydrofolate reductase (NADH)</fullName>
        <ecNumber evidence="12">1.5.1.54</ecNumber>
    </recommendedName>
</protein>
<dbReference type="SUPFAM" id="SSF51730">
    <property type="entry name" value="FAD-linked oxidoreductase"/>
    <property type="match status" value="1"/>
</dbReference>
<keyword evidence="4" id="KW-0028">Amino-acid biosynthesis</keyword>
<evidence type="ECO:0000256" key="5">
    <source>
        <dbReference type="ARBA" id="ARBA00022630"/>
    </source>
</evidence>
<gene>
    <name evidence="14" type="ORF">METZ01_LOCUS81727</name>
</gene>
<dbReference type="EC" id="1.5.1.54" evidence="12"/>
<evidence type="ECO:0000256" key="11">
    <source>
        <dbReference type="ARBA" id="ARBA00034478"/>
    </source>
</evidence>
<keyword evidence="7" id="KW-0521">NADP</keyword>
<dbReference type="PANTHER" id="PTHR45754">
    <property type="entry name" value="METHYLENETETRAHYDROFOLATE REDUCTASE"/>
    <property type="match status" value="1"/>
</dbReference>
<dbReference type="GO" id="GO:0009086">
    <property type="term" value="P:methionine biosynthetic process"/>
    <property type="evidence" value="ECO:0007669"/>
    <property type="project" value="UniProtKB-KW"/>
</dbReference>
<dbReference type="InterPro" id="IPR003171">
    <property type="entry name" value="Mehydrof_redctse-like"/>
</dbReference>
<keyword evidence="9" id="KW-0520">NAD</keyword>
<evidence type="ECO:0000256" key="12">
    <source>
        <dbReference type="ARBA" id="ARBA00034529"/>
    </source>
</evidence>
<dbReference type="InterPro" id="IPR004620">
    <property type="entry name" value="MTHF_reductase_bac"/>
</dbReference>
<comment type="pathway">
    <text evidence="2">One-carbon metabolism; tetrahydrofolate interconversion.</text>
</comment>
<dbReference type="InterPro" id="IPR004621">
    <property type="entry name" value="Fadh2_euk"/>
</dbReference>
<comment type="similarity">
    <text evidence="3">Belongs to the methylenetetrahydrofolate reductase family.</text>
</comment>
<dbReference type="GO" id="GO:0035999">
    <property type="term" value="P:tetrahydrofolate interconversion"/>
    <property type="evidence" value="ECO:0007669"/>
    <property type="project" value="UniProtKB-UniPathway"/>
</dbReference>
<evidence type="ECO:0000256" key="1">
    <source>
        <dbReference type="ARBA" id="ARBA00001974"/>
    </source>
</evidence>
<evidence type="ECO:0000313" key="14">
    <source>
        <dbReference type="EMBL" id="SVA28873.1"/>
    </source>
</evidence>
<organism evidence="14">
    <name type="scientific">marine metagenome</name>
    <dbReference type="NCBI Taxonomy" id="408172"/>
    <lineage>
        <taxon>unclassified sequences</taxon>
        <taxon>metagenomes</taxon>
        <taxon>ecological metagenomes</taxon>
    </lineage>
</organism>
<keyword evidence="6" id="KW-0274">FAD</keyword>
<evidence type="ECO:0000256" key="3">
    <source>
        <dbReference type="ARBA" id="ARBA00006743"/>
    </source>
</evidence>
<evidence type="ECO:0000256" key="7">
    <source>
        <dbReference type="ARBA" id="ARBA00022857"/>
    </source>
</evidence>
<evidence type="ECO:0000256" key="6">
    <source>
        <dbReference type="ARBA" id="ARBA00022827"/>
    </source>
</evidence>
<dbReference type="NCBIfam" id="TIGR00677">
    <property type="entry name" value="fadh2_euk"/>
    <property type="match status" value="1"/>
</dbReference>
<evidence type="ECO:0000256" key="4">
    <source>
        <dbReference type="ARBA" id="ARBA00022605"/>
    </source>
</evidence>
<dbReference type="GO" id="GO:0005829">
    <property type="term" value="C:cytosol"/>
    <property type="evidence" value="ECO:0007669"/>
    <property type="project" value="InterPro"/>
</dbReference>
<accession>A0A381UPX5</accession>
<comment type="cofactor">
    <cofactor evidence="1">
        <name>FAD</name>
        <dbReference type="ChEBI" id="CHEBI:57692"/>
    </cofactor>
</comment>
<dbReference type="NCBIfam" id="TIGR00676">
    <property type="entry name" value="fadh2"/>
    <property type="match status" value="1"/>
</dbReference>
<dbReference type="AlphaFoldDB" id="A0A381UPX5"/>
<dbReference type="Pfam" id="PF21895">
    <property type="entry name" value="MTHFR_C"/>
    <property type="match status" value="1"/>
</dbReference>
<keyword evidence="5" id="KW-0285">Flavoprotein</keyword>
<dbReference type="InterPro" id="IPR029041">
    <property type="entry name" value="FAD-linked_oxidoreductase-like"/>
</dbReference>
<evidence type="ECO:0000256" key="10">
    <source>
        <dbReference type="ARBA" id="ARBA00023167"/>
    </source>
</evidence>
<proteinExistence type="inferred from homology"/>
<keyword evidence="10" id="KW-0486">Methionine biosynthesis</keyword>